<keyword evidence="7" id="KW-0325">Glycoprotein</keyword>
<evidence type="ECO:0000256" key="2">
    <source>
        <dbReference type="ARBA" id="ARBA00022512"/>
    </source>
</evidence>
<sequence>MKKSKKNTPHPNPIFLSLLIILSNIVTPSSSQEVAYIPNPRLMSAYIALQSWKLAIVSDPLGFTSNWAGPNVCNYTGVYCAPAPDNPALLTVAGIDLNHADIAGILPEHLGLLRDLALFHINSNRFCGKLPASFLHLKILHELDVSNNLFSGPFPYVVLYLPSLKFLDIRFNQFFGEIPPEVFDLPLDALFLNDNKFKSLLPVNLGNSPVSVLVLANNLVTGCIPPSVAQMAETLDEIILANLGLTGCLRPEIGELKELKVLDLSCNKLVGPLPDSIGGMVSLEQLDVGHNKFSGPIPRGICLLPKLENFVYAFNYFTSEPAECGRLRDGNDDRKNCIVGRPRQRSAAECALVGANPVDCLLAGSICPFE</sequence>
<dbReference type="InterPro" id="IPR013210">
    <property type="entry name" value="LRR_N_plant-typ"/>
</dbReference>
<evidence type="ECO:0000256" key="11">
    <source>
        <dbReference type="SAM" id="SignalP"/>
    </source>
</evidence>
<proteinExistence type="predicted"/>
<keyword evidence="2" id="KW-0134">Cell wall</keyword>
<evidence type="ECO:0000256" key="8">
    <source>
        <dbReference type="ARBA" id="ARBA00023278"/>
    </source>
</evidence>
<evidence type="ECO:0000256" key="4">
    <source>
        <dbReference type="ARBA" id="ARBA00022614"/>
    </source>
</evidence>
<dbReference type="PANTHER" id="PTHR32093:SF106">
    <property type="entry name" value="LEUCINE-RICH REPEAT-CONTAINING N-TERMINAL PLANT-TYPE DOMAIN-CONTAINING PROTEIN"/>
    <property type="match status" value="1"/>
</dbReference>
<dbReference type="FunFam" id="3.80.10.10:FF:000224">
    <property type="entry name" value="Leucine-rich repeat extensin-like protein 1"/>
    <property type="match status" value="1"/>
</dbReference>
<dbReference type="Proteomes" id="UP001497516">
    <property type="component" value="Chromosome 6"/>
</dbReference>
<keyword evidence="6" id="KW-0677">Repeat</keyword>
<keyword evidence="8" id="KW-0379">Hydroxylation</keyword>
<evidence type="ECO:0000256" key="9">
    <source>
        <dbReference type="ARBA" id="ARBA00023316"/>
    </source>
</evidence>
<accession>A0AAV2FF44</accession>
<dbReference type="Pfam" id="PF08263">
    <property type="entry name" value="LRRNT_2"/>
    <property type="match status" value="1"/>
</dbReference>
<organism evidence="13 14">
    <name type="scientific">Linum trigynum</name>
    <dbReference type="NCBI Taxonomy" id="586398"/>
    <lineage>
        <taxon>Eukaryota</taxon>
        <taxon>Viridiplantae</taxon>
        <taxon>Streptophyta</taxon>
        <taxon>Embryophyta</taxon>
        <taxon>Tracheophyta</taxon>
        <taxon>Spermatophyta</taxon>
        <taxon>Magnoliopsida</taxon>
        <taxon>eudicotyledons</taxon>
        <taxon>Gunneridae</taxon>
        <taxon>Pentapetalae</taxon>
        <taxon>rosids</taxon>
        <taxon>fabids</taxon>
        <taxon>Malpighiales</taxon>
        <taxon>Linaceae</taxon>
        <taxon>Linum</taxon>
    </lineage>
</organism>
<keyword evidence="4" id="KW-0433">Leucine-rich repeat</keyword>
<dbReference type="InterPro" id="IPR051582">
    <property type="entry name" value="LRR_extensin-like_regulator"/>
</dbReference>
<evidence type="ECO:0000256" key="1">
    <source>
        <dbReference type="ARBA" id="ARBA00004191"/>
    </source>
</evidence>
<dbReference type="Gene3D" id="3.80.10.10">
    <property type="entry name" value="Ribonuclease Inhibitor"/>
    <property type="match status" value="2"/>
</dbReference>
<comment type="subcellular location">
    <subcellularLocation>
        <location evidence="1">Secreted</location>
        <location evidence="1">Cell wall</location>
    </subcellularLocation>
</comment>
<dbReference type="SUPFAM" id="SSF52058">
    <property type="entry name" value="L domain-like"/>
    <property type="match status" value="1"/>
</dbReference>
<dbReference type="InterPro" id="IPR032675">
    <property type="entry name" value="LRR_dom_sf"/>
</dbReference>
<keyword evidence="3" id="KW-0964">Secreted</keyword>
<evidence type="ECO:0000256" key="3">
    <source>
        <dbReference type="ARBA" id="ARBA00022525"/>
    </source>
</evidence>
<dbReference type="PANTHER" id="PTHR32093">
    <property type="entry name" value="LEUCINE-RICH REPEAT EXTENSIN-LIKE PROTEIN 3-RELATED"/>
    <property type="match status" value="1"/>
</dbReference>
<dbReference type="Pfam" id="PF13855">
    <property type="entry name" value="LRR_8"/>
    <property type="match status" value="1"/>
</dbReference>
<keyword evidence="9" id="KW-0961">Cell wall biogenesis/degradation</keyword>
<feature type="chain" id="PRO_5044021938" description="Cell wall hydroxyproline-rich glycoprotein" evidence="11">
    <location>
        <begin position="32"/>
        <end position="370"/>
    </location>
</feature>
<dbReference type="AlphaFoldDB" id="A0AAV2FF44"/>
<gene>
    <name evidence="13" type="ORF">LTRI10_LOCUS36952</name>
</gene>
<protein>
    <recommendedName>
        <fullName evidence="10">Cell wall hydroxyproline-rich glycoprotein</fullName>
    </recommendedName>
</protein>
<feature type="domain" description="Leucine-rich repeat-containing N-terminal plant-type" evidence="12">
    <location>
        <begin position="48"/>
        <end position="80"/>
    </location>
</feature>
<reference evidence="13 14" key="1">
    <citation type="submission" date="2024-04" db="EMBL/GenBank/DDBJ databases">
        <authorList>
            <person name="Fracassetti M."/>
        </authorList>
    </citation>
    <scope>NUCLEOTIDE SEQUENCE [LARGE SCALE GENOMIC DNA]</scope>
</reference>
<dbReference type="Pfam" id="PF00560">
    <property type="entry name" value="LRR_1"/>
    <property type="match status" value="1"/>
</dbReference>
<evidence type="ECO:0000313" key="14">
    <source>
        <dbReference type="Proteomes" id="UP001497516"/>
    </source>
</evidence>
<evidence type="ECO:0000256" key="5">
    <source>
        <dbReference type="ARBA" id="ARBA00022729"/>
    </source>
</evidence>
<dbReference type="InterPro" id="IPR001611">
    <property type="entry name" value="Leu-rich_rpt"/>
</dbReference>
<feature type="signal peptide" evidence="11">
    <location>
        <begin position="1"/>
        <end position="31"/>
    </location>
</feature>
<name>A0AAV2FF44_9ROSI</name>
<keyword evidence="14" id="KW-1185">Reference proteome</keyword>
<keyword evidence="5 11" id="KW-0732">Signal</keyword>
<evidence type="ECO:0000259" key="12">
    <source>
        <dbReference type="Pfam" id="PF08263"/>
    </source>
</evidence>
<dbReference type="EMBL" id="OZ034819">
    <property type="protein sequence ID" value="CAL1396594.1"/>
    <property type="molecule type" value="Genomic_DNA"/>
</dbReference>
<evidence type="ECO:0000256" key="10">
    <source>
        <dbReference type="ARBA" id="ARBA00041871"/>
    </source>
</evidence>
<dbReference type="GO" id="GO:0071555">
    <property type="term" value="P:cell wall organization"/>
    <property type="evidence" value="ECO:0007669"/>
    <property type="project" value="UniProtKB-KW"/>
</dbReference>
<evidence type="ECO:0000256" key="6">
    <source>
        <dbReference type="ARBA" id="ARBA00022737"/>
    </source>
</evidence>
<evidence type="ECO:0000313" key="13">
    <source>
        <dbReference type="EMBL" id="CAL1396594.1"/>
    </source>
</evidence>
<evidence type="ECO:0000256" key="7">
    <source>
        <dbReference type="ARBA" id="ARBA00023180"/>
    </source>
</evidence>